<dbReference type="KEGG" id="cheb:HH215_00450"/>
<dbReference type="GO" id="GO:0051301">
    <property type="term" value="P:cell division"/>
    <property type="evidence" value="ECO:0007669"/>
    <property type="project" value="InterPro"/>
</dbReference>
<feature type="transmembrane region" description="Helical" evidence="6">
    <location>
        <begin position="351"/>
        <end position="372"/>
    </location>
</feature>
<dbReference type="Pfam" id="PF01098">
    <property type="entry name" value="FTSW_RODA_SPOVE"/>
    <property type="match status" value="1"/>
</dbReference>
<dbReference type="PANTHER" id="PTHR30474:SF1">
    <property type="entry name" value="PEPTIDOGLYCAN GLYCOSYLTRANSFERASE MRDB"/>
    <property type="match status" value="1"/>
</dbReference>
<feature type="transmembrane region" description="Helical" evidence="6">
    <location>
        <begin position="318"/>
        <end position="339"/>
    </location>
</feature>
<evidence type="ECO:0000256" key="1">
    <source>
        <dbReference type="ARBA" id="ARBA00004141"/>
    </source>
</evidence>
<evidence type="ECO:0000256" key="6">
    <source>
        <dbReference type="SAM" id="Phobius"/>
    </source>
</evidence>
<keyword evidence="3" id="KW-0133">Cell shape</keyword>
<dbReference type="GO" id="GO:0008360">
    <property type="term" value="P:regulation of cell shape"/>
    <property type="evidence" value="ECO:0007669"/>
    <property type="project" value="UniProtKB-KW"/>
</dbReference>
<dbReference type="InterPro" id="IPR018365">
    <property type="entry name" value="Cell_cycle_FtsW-rel_CS"/>
</dbReference>
<keyword evidence="4 6" id="KW-1133">Transmembrane helix</keyword>
<dbReference type="GO" id="GO:0005886">
    <property type="term" value="C:plasma membrane"/>
    <property type="evidence" value="ECO:0007669"/>
    <property type="project" value="TreeGrafter"/>
</dbReference>
<feature type="transmembrane region" description="Helical" evidence="6">
    <location>
        <begin position="285"/>
        <end position="306"/>
    </location>
</feature>
<proteinExistence type="predicted"/>
<gene>
    <name evidence="7" type="ORF">HH215_00450</name>
</gene>
<sequence>MLNRLKKMDWMMLAILVMFMGISSLLVKSATYTNNNPAYANYDIKTLFFYGLGFAVIIIATLIDYRLILKIWYVWYGIGIIMLLLIFVLVEEKNGARSWFEFGQFSFQPAEVMKLFLIIAIAALMGRRQGDPLRMRSDVMVVAAVSFVPFMLVMLQPDLGNAMIYIFIVLGMLWIGNVRYSYVMIGLAVVVGGLLLFVTLFNTYNTEIHDYLESKKLTHWYERINTYIHPDEASADAKRQSEYAKIAIGSGGLAGDGYLQGESKNRKFIPYTYSDSIFVVIGEEFGFQGAAILLLLYFLFIYRMILIAYQCYDLRGSFIIIGIATMMVFQIFQNIGMMIGVMPITGITLPFISYGGTSLLLNMMSIGLIFSIRAHQEKYQMDS</sequence>
<feature type="transmembrane region" description="Helical" evidence="6">
    <location>
        <begin position="72"/>
        <end position="90"/>
    </location>
</feature>
<evidence type="ECO:0000313" key="7">
    <source>
        <dbReference type="EMBL" id="QJD81800.1"/>
    </source>
</evidence>
<dbReference type="EMBL" id="CP051680">
    <property type="protein sequence ID" value="QJD81800.1"/>
    <property type="molecule type" value="Genomic_DNA"/>
</dbReference>
<dbReference type="Proteomes" id="UP000502248">
    <property type="component" value="Chromosome"/>
</dbReference>
<reference evidence="7 8" key="1">
    <citation type="submission" date="2020-04" db="EMBL/GenBank/DDBJ databases">
        <title>Genome sequencing of novel species.</title>
        <authorList>
            <person name="Heo J."/>
            <person name="Kim S.-J."/>
            <person name="Kim J.-S."/>
            <person name="Hong S.-B."/>
            <person name="Kwon S.-W."/>
        </authorList>
    </citation>
    <scope>NUCLEOTIDE SEQUENCE [LARGE SCALE GENOMIC DNA]</scope>
    <source>
        <strain evidence="7 8">MFER-1</strain>
    </source>
</reference>
<evidence type="ECO:0000256" key="5">
    <source>
        <dbReference type="ARBA" id="ARBA00023136"/>
    </source>
</evidence>
<organism evidence="7 8">
    <name type="scientific">Cohnella herbarum</name>
    <dbReference type="NCBI Taxonomy" id="2728023"/>
    <lineage>
        <taxon>Bacteria</taxon>
        <taxon>Bacillati</taxon>
        <taxon>Bacillota</taxon>
        <taxon>Bacilli</taxon>
        <taxon>Bacillales</taxon>
        <taxon>Paenibacillaceae</taxon>
        <taxon>Cohnella</taxon>
    </lineage>
</organism>
<accession>A0A7Z2ZJH6</accession>
<feature type="transmembrane region" description="Helical" evidence="6">
    <location>
        <begin position="185"/>
        <end position="204"/>
    </location>
</feature>
<evidence type="ECO:0000256" key="2">
    <source>
        <dbReference type="ARBA" id="ARBA00022692"/>
    </source>
</evidence>
<evidence type="ECO:0000313" key="8">
    <source>
        <dbReference type="Proteomes" id="UP000502248"/>
    </source>
</evidence>
<dbReference type="InterPro" id="IPR001182">
    <property type="entry name" value="FtsW/RodA"/>
</dbReference>
<protein>
    <submittedName>
        <fullName evidence="7">Rod shape-determining protein RodA</fullName>
    </submittedName>
</protein>
<dbReference type="PROSITE" id="PS00428">
    <property type="entry name" value="FTSW_RODA_SPOVE"/>
    <property type="match status" value="1"/>
</dbReference>
<name>A0A7Z2ZJH6_9BACL</name>
<dbReference type="GO" id="GO:0032153">
    <property type="term" value="C:cell division site"/>
    <property type="evidence" value="ECO:0007669"/>
    <property type="project" value="TreeGrafter"/>
</dbReference>
<feature type="transmembrane region" description="Helical" evidence="6">
    <location>
        <begin position="110"/>
        <end position="127"/>
    </location>
</feature>
<keyword evidence="5 6" id="KW-0472">Membrane</keyword>
<feature type="transmembrane region" description="Helical" evidence="6">
    <location>
        <begin position="48"/>
        <end position="65"/>
    </location>
</feature>
<dbReference type="GO" id="GO:0015648">
    <property type="term" value="F:lipid-linked peptidoglycan transporter activity"/>
    <property type="evidence" value="ECO:0007669"/>
    <property type="project" value="TreeGrafter"/>
</dbReference>
<feature type="transmembrane region" description="Helical" evidence="6">
    <location>
        <begin position="162"/>
        <end position="178"/>
    </location>
</feature>
<dbReference type="RefSeq" id="WP_169278106.1">
    <property type="nucleotide sequence ID" value="NZ_CP051680.1"/>
</dbReference>
<keyword evidence="8" id="KW-1185">Reference proteome</keyword>
<comment type="subcellular location">
    <subcellularLocation>
        <location evidence="1">Membrane</location>
        <topology evidence="1">Multi-pass membrane protein</topology>
    </subcellularLocation>
</comment>
<dbReference type="PANTHER" id="PTHR30474">
    <property type="entry name" value="CELL CYCLE PROTEIN"/>
    <property type="match status" value="1"/>
</dbReference>
<evidence type="ECO:0000256" key="3">
    <source>
        <dbReference type="ARBA" id="ARBA00022960"/>
    </source>
</evidence>
<dbReference type="AlphaFoldDB" id="A0A7Z2ZJH6"/>
<evidence type="ECO:0000256" key="4">
    <source>
        <dbReference type="ARBA" id="ARBA00022989"/>
    </source>
</evidence>
<keyword evidence="2 6" id="KW-0812">Transmembrane</keyword>
<feature type="transmembrane region" description="Helical" evidence="6">
    <location>
        <begin position="139"/>
        <end position="156"/>
    </location>
</feature>